<keyword evidence="3" id="KW-1185">Reference proteome</keyword>
<protein>
    <submittedName>
        <fullName evidence="2">Uncharacterized protein</fullName>
    </submittedName>
</protein>
<gene>
    <name evidence="2" type="ORF">NQ317_002144</name>
</gene>
<reference evidence="2" key="1">
    <citation type="journal article" date="2023" name="Insect Mol. Biol.">
        <title>Genome sequencing provides insights into the evolution of gene families encoding plant cell wall-degrading enzymes in longhorned beetles.</title>
        <authorList>
            <person name="Shin N.R."/>
            <person name="Okamura Y."/>
            <person name="Kirsch R."/>
            <person name="Pauchet Y."/>
        </authorList>
    </citation>
    <scope>NUCLEOTIDE SEQUENCE</scope>
    <source>
        <strain evidence="2">MMC_N1</strain>
    </source>
</reference>
<dbReference type="EMBL" id="JAPWTJ010000153">
    <property type="protein sequence ID" value="KAJ8981970.1"/>
    <property type="molecule type" value="Genomic_DNA"/>
</dbReference>
<evidence type="ECO:0000313" key="2">
    <source>
        <dbReference type="EMBL" id="KAJ8981970.1"/>
    </source>
</evidence>
<feature type="region of interest" description="Disordered" evidence="1">
    <location>
        <begin position="79"/>
        <end position="147"/>
    </location>
</feature>
<comment type="caution">
    <text evidence="2">The sequence shown here is derived from an EMBL/GenBank/DDBJ whole genome shotgun (WGS) entry which is preliminary data.</text>
</comment>
<evidence type="ECO:0000313" key="3">
    <source>
        <dbReference type="Proteomes" id="UP001162164"/>
    </source>
</evidence>
<name>A0ABQ9JUD7_9CUCU</name>
<feature type="compositionally biased region" description="Basic and acidic residues" evidence="1">
    <location>
        <begin position="125"/>
        <end position="135"/>
    </location>
</feature>
<proteinExistence type="predicted"/>
<organism evidence="2 3">
    <name type="scientific">Molorchus minor</name>
    <dbReference type="NCBI Taxonomy" id="1323400"/>
    <lineage>
        <taxon>Eukaryota</taxon>
        <taxon>Metazoa</taxon>
        <taxon>Ecdysozoa</taxon>
        <taxon>Arthropoda</taxon>
        <taxon>Hexapoda</taxon>
        <taxon>Insecta</taxon>
        <taxon>Pterygota</taxon>
        <taxon>Neoptera</taxon>
        <taxon>Endopterygota</taxon>
        <taxon>Coleoptera</taxon>
        <taxon>Polyphaga</taxon>
        <taxon>Cucujiformia</taxon>
        <taxon>Chrysomeloidea</taxon>
        <taxon>Cerambycidae</taxon>
        <taxon>Lamiinae</taxon>
        <taxon>Monochamini</taxon>
        <taxon>Molorchus</taxon>
    </lineage>
</organism>
<dbReference type="Proteomes" id="UP001162164">
    <property type="component" value="Unassembled WGS sequence"/>
</dbReference>
<evidence type="ECO:0000256" key="1">
    <source>
        <dbReference type="SAM" id="MobiDB-lite"/>
    </source>
</evidence>
<feature type="non-terminal residue" evidence="2">
    <location>
        <position position="1"/>
    </location>
</feature>
<feature type="compositionally biased region" description="Basic and acidic residues" evidence="1">
    <location>
        <begin position="97"/>
        <end position="114"/>
    </location>
</feature>
<sequence length="182" mass="19745">SNLLSDNLHLILSGGDGRSPSRHKCLWRYASVIKAVFLRNNRPPTPNRHEMTPISVHRSPPDVPVTAGPPLNHAAVAGGVRSKHGESRCHRSVAGSEPERGRLDPVAAERERPAVGRRARQGPVGEERGAEEAAGEHGGGVPEEVGGSVLRSNYKSKLTLSDSRKGFIIIKEQWPVDRSLRN</sequence>
<accession>A0ABQ9JUD7</accession>
<feature type="region of interest" description="Disordered" evidence="1">
    <location>
        <begin position="41"/>
        <end position="60"/>
    </location>
</feature>